<dbReference type="InParanoid" id="A0A7R8UZK0"/>
<dbReference type="SMART" id="SM00642">
    <property type="entry name" value="Aamy"/>
    <property type="match status" value="1"/>
</dbReference>
<dbReference type="Gene3D" id="3.90.400.10">
    <property type="entry name" value="Oligo-1,6-glucosidase, Domain 2"/>
    <property type="match status" value="1"/>
</dbReference>
<keyword evidence="4" id="KW-0732">Signal</keyword>
<comment type="similarity">
    <text evidence="2">Belongs to the glycosyl hydrolase 13 family.</text>
</comment>
<proteinExistence type="inferred from homology"/>
<comment type="catalytic activity">
    <reaction evidence="1">
        <text>Hydrolysis of terminal, non-reducing (1-&gt;4)-linked alpha-D-glucose residues with release of alpha-D-glucose.</text>
        <dbReference type="EC" id="3.2.1.20"/>
    </reaction>
</comment>
<dbReference type="AlphaFoldDB" id="A0A7R8UZK0"/>
<protein>
    <recommendedName>
        <fullName evidence="3">alpha-glucosidase</fullName>
        <ecNumber evidence="3">3.2.1.20</ecNumber>
    </recommendedName>
</protein>
<keyword evidence="6" id="KW-0326">Glycosidase</keyword>
<evidence type="ECO:0000259" key="7">
    <source>
        <dbReference type="SMART" id="SM00642"/>
    </source>
</evidence>
<feature type="domain" description="Glycosyl hydrolase family 13 catalytic" evidence="7">
    <location>
        <begin position="475"/>
        <end position="871"/>
    </location>
</feature>
<dbReference type="InterPro" id="IPR045857">
    <property type="entry name" value="O16G_dom_2"/>
</dbReference>
<dbReference type="EC" id="3.2.1.20" evidence="3"/>
<dbReference type="SUPFAM" id="SSF51445">
    <property type="entry name" value="(Trans)glycosidases"/>
    <property type="match status" value="1"/>
</dbReference>
<keyword evidence="5" id="KW-0325">Glycoprotein</keyword>
<reference evidence="8 9" key="1">
    <citation type="submission" date="2020-11" db="EMBL/GenBank/DDBJ databases">
        <authorList>
            <person name="Wallbank WR R."/>
            <person name="Pardo Diaz C."/>
            <person name="Kozak K."/>
            <person name="Martin S."/>
            <person name="Jiggins C."/>
            <person name="Moest M."/>
            <person name="Warren A I."/>
            <person name="Generalovic N T."/>
            <person name="Byers J.R.P. K."/>
            <person name="Montejo-Kovacevich G."/>
            <person name="Yen C E."/>
        </authorList>
    </citation>
    <scope>NUCLEOTIDE SEQUENCE [LARGE SCALE GENOMIC DNA]</scope>
</reference>
<dbReference type="FunFam" id="3.90.400.10:FF:000001">
    <property type="entry name" value="Maltase A3, isoform A"/>
    <property type="match status" value="1"/>
</dbReference>
<evidence type="ECO:0000256" key="1">
    <source>
        <dbReference type="ARBA" id="ARBA00001657"/>
    </source>
</evidence>
<name>A0A7R8UZK0_HERIL</name>
<gene>
    <name evidence="8" type="ORF">HERILL_LOCUS11936</name>
</gene>
<evidence type="ECO:0000313" key="8">
    <source>
        <dbReference type="EMBL" id="CAD7089381.1"/>
    </source>
</evidence>
<dbReference type="PANTHER" id="PTHR10357">
    <property type="entry name" value="ALPHA-AMYLASE FAMILY MEMBER"/>
    <property type="match status" value="1"/>
</dbReference>
<evidence type="ECO:0000256" key="3">
    <source>
        <dbReference type="ARBA" id="ARBA00012741"/>
    </source>
</evidence>
<sequence length="1022" mass="118404">MALLILFSSINPAKGLLNIHEIKEQTGFAEIQLDKTDIVSKTSIVLHVINTTEILDLITDFRTNAENLDGQYRDLILTELRHLTNKVRTLIPQETRHKRGLINLVGNTQKWLFGTMDAQDRQDIDDHLKTLDLNTHNLITTINQQVEINKNYSETFKQLKEIVKRDREIILNRINNLSMANNRFYDQMFKIQIIKSRIEHIQDNIASTRYGLLHPGILTDEEIQKYEINLNKLAYVKVGVAKSENNLVLFAIKIPKEYITVQLKMVIPVPNDQNKEIDYPNEIVFSLNNSVYKYEKLKYLNELSISKHCMYKQNCNLIKNLNTKILELDTETILIKNSKQLEIIQNCDSRKLILSGNQLLHFSNCQVKILDHYFSNIKEKSQDRFFYPTNQINQNFTDKLTLDDIILYNAENIHKIEELQVHRKITYGVSSVFYPHWKMNLLGVLILGLAAPSIFVSGEGETQSKDWWQTASIYQIYPRSFKDSDGDGIGDLKGITQMLPYLKEIGVDVTWLSPIFKSPMADFGYDISDFYDIQPEYGTLKDFDELIATAKQIGVKVLLDLVPNHSSDENEWFIKSVNKEKGYEDYYIWHPGYPDPKNATNRLPPSNWVSNFRFSAWTWREERQEFYLHQFHYKQPDLNYRNPAVVQQMKDVITFWLKRGIDGFRIDTVPSLFEIAPDNNGNYKDEPLTGETDDPDDYNYLKHIYTMDQPETIDMVYQWRTHVDQFKKENGGDTRILLTESYSPLNVVMQYYGNGTNNGSHVPFNFHLITELNGTSRAPDFENVVNTWINAMPAGSTANWVLGNHDQRRVASRYGVEKIDLLNMLLMILPGVAVNYNGEEIGMTDVWISWEDTVDPQACNTDPEHYQSHSRDVARTPFQWSDQKNAGFSTGSHTWLPVGPNYKDVNVETERLYVRSHLNTYKRAKQLRRFSKTFQDGDFKILAINEDVIGIRRSLQDDNTFVMVANVGSKLERINLLALEDSLNLMEVVLSTDNSPRRIGDVIHPLEVILLPNEALYLRTRA</sequence>
<dbReference type="EMBL" id="LR899012">
    <property type="protein sequence ID" value="CAD7089381.1"/>
    <property type="molecule type" value="Genomic_DNA"/>
</dbReference>
<dbReference type="GO" id="GO:0004558">
    <property type="term" value="F:alpha-1,4-glucosidase activity"/>
    <property type="evidence" value="ECO:0007669"/>
    <property type="project" value="UniProtKB-EC"/>
</dbReference>
<evidence type="ECO:0000256" key="5">
    <source>
        <dbReference type="ARBA" id="ARBA00023180"/>
    </source>
</evidence>
<evidence type="ECO:0000256" key="4">
    <source>
        <dbReference type="ARBA" id="ARBA00022729"/>
    </source>
</evidence>
<accession>A0A7R8UZK0</accession>
<dbReference type="CDD" id="cd11328">
    <property type="entry name" value="AmyAc_maltase"/>
    <property type="match status" value="1"/>
</dbReference>
<organism evidence="8 9">
    <name type="scientific">Hermetia illucens</name>
    <name type="common">Black soldier fly</name>
    <dbReference type="NCBI Taxonomy" id="343691"/>
    <lineage>
        <taxon>Eukaryota</taxon>
        <taxon>Metazoa</taxon>
        <taxon>Ecdysozoa</taxon>
        <taxon>Arthropoda</taxon>
        <taxon>Hexapoda</taxon>
        <taxon>Insecta</taxon>
        <taxon>Pterygota</taxon>
        <taxon>Neoptera</taxon>
        <taxon>Endopterygota</taxon>
        <taxon>Diptera</taxon>
        <taxon>Brachycera</taxon>
        <taxon>Stratiomyomorpha</taxon>
        <taxon>Stratiomyidae</taxon>
        <taxon>Hermetiinae</taxon>
        <taxon>Hermetia</taxon>
    </lineage>
</organism>
<dbReference type="FunCoup" id="A0A7R8UZK0">
    <property type="interactions" value="45"/>
</dbReference>
<keyword evidence="6" id="KW-0378">Hydrolase</keyword>
<dbReference type="GO" id="GO:0005975">
    <property type="term" value="P:carbohydrate metabolic process"/>
    <property type="evidence" value="ECO:0007669"/>
    <property type="project" value="InterPro"/>
</dbReference>
<evidence type="ECO:0000256" key="6">
    <source>
        <dbReference type="ARBA" id="ARBA00023295"/>
    </source>
</evidence>
<dbReference type="InterPro" id="IPR006047">
    <property type="entry name" value="GH13_cat_dom"/>
</dbReference>
<dbReference type="PANTHER" id="PTHR10357:SF234">
    <property type="entry name" value="MALTASE A2-RELATED"/>
    <property type="match status" value="1"/>
</dbReference>
<dbReference type="OrthoDB" id="7491904at2759"/>
<evidence type="ECO:0000256" key="2">
    <source>
        <dbReference type="ARBA" id="ARBA00008061"/>
    </source>
</evidence>
<dbReference type="Gene3D" id="3.20.20.80">
    <property type="entry name" value="Glycosidases"/>
    <property type="match status" value="1"/>
</dbReference>
<dbReference type="Pfam" id="PF00128">
    <property type="entry name" value="Alpha-amylase"/>
    <property type="match status" value="1"/>
</dbReference>
<evidence type="ECO:0000313" key="9">
    <source>
        <dbReference type="Proteomes" id="UP000594454"/>
    </source>
</evidence>
<keyword evidence="9" id="KW-1185">Reference proteome</keyword>
<dbReference type="Proteomes" id="UP000594454">
    <property type="component" value="Chromosome 4"/>
</dbReference>
<dbReference type="InterPro" id="IPR017853">
    <property type="entry name" value="GH"/>
</dbReference>